<dbReference type="GO" id="GO:0046872">
    <property type="term" value="F:metal ion binding"/>
    <property type="evidence" value="ECO:0007669"/>
    <property type="project" value="UniProtKB-KW"/>
</dbReference>
<gene>
    <name evidence="4" type="ORF">FAZ19_19975</name>
</gene>
<dbReference type="Gene3D" id="3.60.21.10">
    <property type="match status" value="1"/>
</dbReference>
<dbReference type="InterPro" id="IPR029052">
    <property type="entry name" value="Metallo-depent_PP-like"/>
</dbReference>
<keyword evidence="2" id="KW-0378">Hydrolase</keyword>
<proteinExistence type="predicted"/>
<keyword evidence="5" id="KW-1185">Reference proteome</keyword>
<organism evidence="4 5">
    <name type="scientific">Sphingobacterium alkalisoli</name>
    <dbReference type="NCBI Taxonomy" id="1874115"/>
    <lineage>
        <taxon>Bacteria</taxon>
        <taxon>Pseudomonadati</taxon>
        <taxon>Bacteroidota</taxon>
        <taxon>Sphingobacteriia</taxon>
        <taxon>Sphingobacteriales</taxon>
        <taxon>Sphingobacteriaceae</taxon>
        <taxon>Sphingobacterium</taxon>
    </lineage>
</organism>
<evidence type="ECO:0000256" key="2">
    <source>
        <dbReference type="ARBA" id="ARBA00022801"/>
    </source>
</evidence>
<evidence type="ECO:0000313" key="5">
    <source>
        <dbReference type="Proteomes" id="UP000309872"/>
    </source>
</evidence>
<dbReference type="InterPro" id="IPR004843">
    <property type="entry name" value="Calcineurin-like_PHP"/>
</dbReference>
<evidence type="ECO:0000256" key="1">
    <source>
        <dbReference type="ARBA" id="ARBA00022723"/>
    </source>
</evidence>
<dbReference type="Proteomes" id="UP000309872">
    <property type="component" value="Unassembled WGS sequence"/>
</dbReference>
<name>A0A4U0GUT2_9SPHI</name>
<comment type="caution">
    <text evidence="4">The sequence shown here is derived from an EMBL/GenBank/DDBJ whole genome shotgun (WGS) entry which is preliminary data.</text>
</comment>
<evidence type="ECO:0000259" key="3">
    <source>
        <dbReference type="Pfam" id="PF00149"/>
    </source>
</evidence>
<dbReference type="RefSeq" id="WP_136822535.1">
    <property type="nucleotide sequence ID" value="NZ_BMJX01000007.1"/>
</dbReference>
<dbReference type="OrthoDB" id="9780884at2"/>
<sequence>MDRRQFIKKTTLAVLGSSVLVGGYTWQVEPLWVEWTKVNMSIRNLPKRLEGKTLIQLSDIHIGPRVDKSYVIRTLQEASAIEPDFVVYTGDFISLVDGKAPYEDLQDILTHLAIGKEGTAAILGNHDYGAAWKEPDMADEIARMLSYSGVTVLRNSTTDFAGLQLIGIDDYWGTNFFPEKAMNLYDPGKPTIVLCHNPDVCDLDVWNGYAGWILSGHTHGGQCRPPFLPAPILPVKNKAYSQGLIPLADGRSLYINRGLGHSIKVRFNVRPEVTLFTLKSI</sequence>
<dbReference type="PANTHER" id="PTHR31302:SF31">
    <property type="entry name" value="PHOSPHODIESTERASE YAEI"/>
    <property type="match status" value="1"/>
</dbReference>
<dbReference type="InterPro" id="IPR051158">
    <property type="entry name" value="Metallophosphoesterase_sf"/>
</dbReference>
<dbReference type="PANTHER" id="PTHR31302">
    <property type="entry name" value="TRANSMEMBRANE PROTEIN WITH METALLOPHOSPHOESTERASE DOMAIN-RELATED"/>
    <property type="match status" value="1"/>
</dbReference>
<protein>
    <submittedName>
        <fullName evidence="4">Phosphoesterase</fullName>
    </submittedName>
</protein>
<dbReference type="AlphaFoldDB" id="A0A4U0GUT2"/>
<keyword evidence="1" id="KW-0479">Metal-binding</keyword>
<dbReference type="GO" id="GO:0008758">
    <property type="term" value="F:UDP-2,3-diacylglucosamine hydrolase activity"/>
    <property type="evidence" value="ECO:0007669"/>
    <property type="project" value="TreeGrafter"/>
</dbReference>
<feature type="domain" description="Calcineurin-like phosphoesterase" evidence="3">
    <location>
        <begin position="54"/>
        <end position="220"/>
    </location>
</feature>
<accession>A0A4U0GUT2</accession>
<dbReference type="Pfam" id="PF00149">
    <property type="entry name" value="Metallophos"/>
    <property type="match status" value="1"/>
</dbReference>
<dbReference type="SUPFAM" id="SSF56300">
    <property type="entry name" value="Metallo-dependent phosphatases"/>
    <property type="match status" value="1"/>
</dbReference>
<reference evidence="4 5" key="1">
    <citation type="submission" date="2019-04" db="EMBL/GenBank/DDBJ databases">
        <title>Sphingobacterium olei sp. nov., isolated from oil-contaminated soil.</title>
        <authorList>
            <person name="Liu B."/>
        </authorList>
    </citation>
    <scope>NUCLEOTIDE SEQUENCE [LARGE SCALE GENOMIC DNA]</scope>
    <source>
        <strain evidence="4 5">Y3L14</strain>
    </source>
</reference>
<dbReference type="GO" id="GO:0016020">
    <property type="term" value="C:membrane"/>
    <property type="evidence" value="ECO:0007669"/>
    <property type="project" value="GOC"/>
</dbReference>
<dbReference type="GO" id="GO:0009245">
    <property type="term" value="P:lipid A biosynthetic process"/>
    <property type="evidence" value="ECO:0007669"/>
    <property type="project" value="TreeGrafter"/>
</dbReference>
<dbReference type="EMBL" id="SUKA01000007">
    <property type="protein sequence ID" value="TJY62748.1"/>
    <property type="molecule type" value="Genomic_DNA"/>
</dbReference>
<evidence type="ECO:0000313" key="4">
    <source>
        <dbReference type="EMBL" id="TJY62748.1"/>
    </source>
</evidence>